<dbReference type="Proteomes" id="UP001432027">
    <property type="component" value="Unassembled WGS sequence"/>
</dbReference>
<organism evidence="2 3">
    <name type="scientific">Pristionchus entomophagus</name>
    <dbReference type="NCBI Taxonomy" id="358040"/>
    <lineage>
        <taxon>Eukaryota</taxon>
        <taxon>Metazoa</taxon>
        <taxon>Ecdysozoa</taxon>
        <taxon>Nematoda</taxon>
        <taxon>Chromadorea</taxon>
        <taxon>Rhabditida</taxon>
        <taxon>Rhabditina</taxon>
        <taxon>Diplogasteromorpha</taxon>
        <taxon>Diplogasteroidea</taxon>
        <taxon>Neodiplogasteridae</taxon>
        <taxon>Pristionchus</taxon>
    </lineage>
</organism>
<keyword evidence="3" id="KW-1185">Reference proteome</keyword>
<protein>
    <submittedName>
        <fullName evidence="2">Uncharacterized protein</fullName>
    </submittedName>
</protein>
<feature type="compositionally biased region" description="Polar residues" evidence="1">
    <location>
        <begin position="679"/>
        <end position="692"/>
    </location>
</feature>
<name>A0AAV5TDH6_9BILA</name>
<feature type="compositionally biased region" description="Acidic residues" evidence="1">
    <location>
        <begin position="613"/>
        <end position="626"/>
    </location>
</feature>
<gene>
    <name evidence="2" type="ORF">PENTCL1PPCAC_11821</name>
</gene>
<evidence type="ECO:0000313" key="3">
    <source>
        <dbReference type="Proteomes" id="UP001432027"/>
    </source>
</evidence>
<feature type="region of interest" description="Disordered" evidence="1">
    <location>
        <begin position="560"/>
        <end position="692"/>
    </location>
</feature>
<reference evidence="2" key="1">
    <citation type="submission" date="2023-10" db="EMBL/GenBank/DDBJ databases">
        <title>Genome assembly of Pristionchus species.</title>
        <authorList>
            <person name="Yoshida K."/>
            <person name="Sommer R.J."/>
        </authorList>
    </citation>
    <scope>NUCLEOTIDE SEQUENCE</scope>
    <source>
        <strain evidence="2">RS0144</strain>
    </source>
</reference>
<proteinExistence type="predicted"/>
<sequence length="692" mass="76833">MPPKRLRVVESEEKEENPSDDACPPTEQRKARAEEKKRLVLARQRANLKGESMEDSNEEGSSPVAKKEKKEEAVDEMEIGTTSTFDPMRILAQASNRNIVDTGGNFIPLDLDLDSPQLDSDSFQSLSQLSPGLMLSNMSLSSSDSPNGAMEAARTLHEAGEGVGKKKKMDSFADGLDGILAGAVTFVKKGNVKAISRKKGADSLNAPYKRGKSVIGSNILTNVLSKPEDLALLERTYSAPELVLLSSPAFPLDHVHRKAMTAIYKTRLANEQVGVQEAMTINQCLAWLACAARCPIFSLIPQGEYYSDAEDYLRVRLSISKLPLFASVCESDSLKDWTVHQVTRCLQMIALADLRPIGVDDRCILLFAIGVLYIDDAATDEMREAAQSVVRTALSSCGDCSLLLEPLFNLTPLIVRRPDESLKWILMFKGAGVSPPSLLLALGASHFVYVCERAECTPDAFHYASPSATFTCYINVLAETIIDVFAVYNIMPHRRYHRSLVSLLNFVLTPTAINGCEHKSKIALLKCIEVVRNRLNPDLPDDVIVISELRNLTRRVERIERGRGGRRSSQEIIRIDEERAKMAEEKEEGMNGEKKDKEQLDMEREEKEGSEKMEDEEEEEEEYEGEEERRKRIREQEEEEEDMATTDGEKSEGTEDGEGAAKAAFSTGDFMEMDDEVASNASSDLPDTVPDT</sequence>
<feature type="compositionally biased region" description="Basic and acidic residues" evidence="1">
    <location>
        <begin position="573"/>
        <end position="612"/>
    </location>
</feature>
<comment type="caution">
    <text evidence="2">The sequence shown here is derived from an EMBL/GenBank/DDBJ whole genome shotgun (WGS) entry which is preliminary data.</text>
</comment>
<evidence type="ECO:0000313" key="2">
    <source>
        <dbReference type="EMBL" id="GMS89646.1"/>
    </source>
</evidence>
<dbReference type="EMBL" id="BTSX01000003">
    <property type="protein sequence ID" value="GMS89646.1"/>
    <property type="molecule type" value="Genomic_DNA"/>
</dbReference>
<feature type="compositionally biased region" description="Basic and acidic residues" evidence="1">
    <location>
        <begin position="27"/>
        <end position="38"/>
    </location>
</feature>
<evidence type="ECO:0000256" key="1">
    <source>
        <dbReference type="SAM" id="MobiDB-lite"/>
    </source>
</evidence>
<accession>A0AAV5TDH6</accession>
<dbReference type="AlphaFoldDB" id="A0AAV5TDH6"/>
<feature type="region of interest" description="Disordered" evidence="1">
    <location>
        <begin position="1"/>
        <end position="77"/>
    </location>
</feature>